<reference evidence="7 8" key="1">
    <citation type="journal article" date="2016" name="Nat. Commun.">
        <title>Thousands of microbial genomes shed light on interconnected biogeochemical processes in an aquifer system.</title>
        <authorList>
            <person name="Anantharaman K."/>
            <person name="Brown C.T."/>
            <person name="Hug L.A."/>
            <person name="Sharon I."/>
            <person name="Castelle C.J."/>
            <person name="Probst A.J."/>
            <person name="Thomas B.C."/>
            <person name="Singh A."/>
            <person name="Wilkins M.J."/>
            <person name="Karaoz U."/>
            <person name="Brodie E.L."/>
            <person name="Williams K.H."/>
            <person name="Hubbard S.S."/>
            <person name="Banfield J.F."/>
        </authorList>
    </citation>
    <scope>NUCLEOTIDE SEQUENCE [LARGE SCALE GENOMIC DNA]</scope>
</reference>
<dbReference type="GO" id="GO:0016987">
    <property type="term" value="F:sigma factor activity"/>
    <property type="evidence" value="ECO:0007669"/>
    <property type="project" value="UniProtKB-KW"/>
</dbReference>
<evidence type="ECO:0000259" key="5">
    <source>
        <dbReference type="Pfam" id="PF04542"/>
    </source>
</evidence>
<keyword evidence="3" id="KW-0731">Sigma factor</keyword>
<evidence type="ECO:0008006" key="9">
    <source>
        <dbReference type="Google" id="ProtNLM"/>
    </source>
</evidence>
<name>A0A1F7JB76_9BACT</name>
<dbReference type="GO" id="GO:0006352">
    <property type="term" value="P:DNA-templated transcription initiation"/>
    <property type="evidence" value="ECO:0007669"/>
    <property type="project" value="InterPro"/>
</dbReference>
<dbReference type="Proteomes" id="UP000178857">
    <property type="component" value="Unassembled WGS sequence"/>
</dbReference>
<dbReference type="SUPFAM" id="SSF88946">
    <property type="entry name" value="Sigma2 domain of RNA polymerase sigma factors"/>
    <property type="match status" value="1"/>
</dbReference>
<dbReference type="SUPFAM" id="SSF88659">
    <property type="entry name" value="Sigma3 and sigma4 domains of RNA polymerase sigma factors"/>
    <property type="match status" value="1"/>
</dbReference>
<evidence type="ECO:0000256" key="2">
    <source>
        <dbReference type="ARBA" id="ARBA00023015"/>
    </source>
</evidence>
<feature type="domain" description="RNA polymerase sigma factor 70 region 4 type 2" evidence="6">
    <location>
        <begin position="116"/>
        <end position="158"/>
    </location>
</feature>
<comment type="caution">
    <text evidence="7">The sequence shown here is derived from an EMBL/GenBank/DDBJ whole genome shotgun (WGS) entry which is preliminary data.</text>
</comment>
<dbReference type="Pfam" id="PF08281">
    <property type="entry name" value="Sigma70_r4_2"/>
    <property type="match status" value="1"/>
</dbReference>
<evidence type="ECO:0000256" key="4">
    <source>
        <dbReference type="ARBA" id="ARBA00023163"/>
    </source>
</evidence>
<dbReference type="Pfam" id="PF04542">
    <property type="entry name" value="Sigma70_r2"/>
    <property type="match status" value="1"/>
</dbReference>
<keyword evidence="4" id="KW-0804">Transcription</keyword>
<dbReference type="InterPro" id="IPR013249">
    <property type="entry name" value="RNA_pol_sigma70_r4_t2"/>
</dbReference>
<dbReference type="EMBL" id="MGAT01000013">
    <property type="protein sequence ID" value="OGK52860.1"/>
    <property type="molecule type" value="Genomic_DNA"/>
</dbReference>
<feature type="domain" description="RNA polymerase sigma-70 region 2" evidence="5">
    <location>
        <begin position="24"/>
        <end position="90"/>
    </location>
</feature>
<organism evidence="7 8">
    <name type="scientific">Candidatus Roizmanbacteria bacterium RIFCSPLOWO2_01_FULL_44_13</name>
    <dbReference type="NCBI Taxonomy" id="1802069"/>
    <lineage>
        <taxon>Bacteria</taxon>
        <taxon>Candidatus Roizmaniibacteriota</taxon>
    </lineage>
</organism>
<sequence length="166" mass="19863">MIELSDRDIIAKIKNGEIDYYSLLVKKYTDTIYRFIKLKIRKDEDAEDLVQNVFISFYKAIERFDEAKPVRPYLYQIVGNELKMFYRSRKQVLQLKEDMVGETEEVMIFDESNLKVLSKTEKEILLLVYEGASYEEIAEQFKKPLNTIRSIIRRARLKVKRPYEKT</sequence>
<dbReference type="Gene3D" id="1.10.1740.10">
    <property type="match status" value="1"/>
</dbReference>
<dbReference type="GO" id="GO:0003677">
    <property type="term" value="F:DNA binding"/>
    <property type="evidence" value="ECO:0007669"/>
    <property type="project" value="InterPro"/>
</dbReference>
<evidence type="ECO:0000313" key="7">
    <source>
        <dbReference type="EMBL" id="OGK52860.1"/>
    </source>
</evidence>
<dbReference type="InterPro" id="IPR039425">
    <property type="entry name" value="RNA_pol_sigma-70-like"/>
</dbReference>
<dbReference type="InterPro" id="IPR036388">
    <property type="entry name" value="WH-like_DNA-bd_sf"/>
</dbReference>
<evidence type="ECO:0000256" key="1">
    <source>
        <dbReference type="ARBA" id="ARBA00010641"/>
    </source>
</evidence>
<dbReference type="PANTHER" id="PTHR43133:SF51">
    <property type="entry name" value="RNA POLYMERASE SIGMA FACTOR"/>
    <property type="match status" value="1"/>
</dbReference>
<keyword evidence="2" id="KW-0805">Transcription regulation</keyword>
<dbReference type="InterPro" id="IPR013324">
    <property type="entry name" value="RNA_pol_sigma_r3/r4-like"/>
</dbReference>
<accession>A0A1F7JB76</accession>
<dbReference type="NCBIfam" id="TIGR02937">
    <property type="entry name" value="sigma70-ECF"/>
    <property type="match status" value="1"/>
</dbReference>
<dbReference type="STRING" id="1802069.A2970_02320"/>
<proteinExistence type="inferred from homology"/>
<protein>
    <recommendedName>
        <fullName evidence="9">HTH luxR-type domain-containing protein</fullName>
    </recommendedName>
</protein>
<dbReference type="AlphaFoldDB" id="A0A1F7JB76"/>
<evidence type="ECO:0000313" key="8">
    <source>
        <dbReference type="Proteomes" id="UP000178857"/>
    </source>
</evidence>
<comment type="similarity">
    <text evidence="1">Belongs to the sigma-70 factor family. ECF subfamily.</text>
</comment>
<gene>
    <name evidence="7" type="ORF">A2970_02320</name>
</gene>
<evidence type="ECO:0000259" key="6">
    <source>
        <dbReference type="Pfam" id="PF08281"/>
    </source>
</evidence>
<dbReference type="Gene3D" id="1.10.10.10">
    <property type="entry name" value="Winged helix-like DNA-binding domain superfamily/Winged helix DNA-binding domain"/>
    <property type="match status" value="1"/>
</dbReference>
<dbReference type="InterPro" id="IPR007627">
    <property type="entry name" value="RNA_pol_sigma70_r2"/>
</dbReference>
<dbReference type="PANTHER" id="PTHR43133">
    <property type="entry name" value="RNA POLYMERASE ECF-TYPE SIGMA FACTO"/>
    <property type="match status" value="1"/>
</dbReference>
<dbReference type="InterPro" id="IPR014284">
    <property type="entry name" value="RNA_pol_sigma-70_dom"/>
</dbReference>
<dbReference type="InterPro" id="IPR013325">
    <property type="entry name" value="RNA_pol_sigma_r2"/>
</dbReference>
<evidence type="ECO:0000256" key="3">
    <source>
        <dbReference type="ARBA" id="ARBA00023082"/>
    </source>
</evidence>